<evidence type="ECO:0000256" key="2">
    <source>
        <dbReference type="ARBA" id="ARBA00023315"/>
    </source>
</evidence>
<dbReference type="PANTHER" id="PTHR43877">
    <property type="entry name" value="AMINOALKYLPHOSPHONATE N-ACETYLTRANSFERASE-RELATED-RELATED"/>
    <property type="match status" value="1"/>
</dbReference>
<protein>
    <submittedName>
        <fullName evidence="4">Putative N-acetyltransferase YhbS</fullName>
    </submittedName>
</protein>
<dbReference type="RefSeq" id="WP_182845455.1">
    <property type="nucleotide sequence ID" value="NZ_BAAALP010000001.1"/>
</dbReference>
<dbReference type="InterPro" id="IPR000182">
    <property type="entry name" value="GNAT_dom"/>
</dbReference>
<feature type="domain" description="N-acetyltransferase" evidence="3">
    <location>
        <begin position="7"/>
        <end position="153"/>
    </location>
</feature>
<evidence type="ECO:0000256" key="1">
    <source>
        <dbReference type="ARBA" id="ARBA00022679"/>
    </source>
</evidence>
<keyword evidence="2" id="KW-0012">Acyltransferase</keyword>
<dbReference type="InterPro" id="IPR016181">
    <property type="entry name" value="Acyl_CoA_acyltransferase"/>
</dbReference>
<dbReference type="PANTHER" id="PTHR43877:SF1">
    <property type="entry name" value="ACETYLTRANSFERASE"/>
    <property type="match status" value="1"/>
</dbReference>
<dbReference type="SUPFAM" id="SSF55729">
    <property type="entry name" value="Acyl-CoA N-acyltransferases (Nat)"/>
    <property type="match status" value="1"/>
</dbReference>
<evidence type="ECO:0000313" key="5">
    <source>
        <dbReference type="Proteomes" id="UP000572680"/>
    </source>
</evidence>
<gene>
    <name evidence="4" type="ORF">HNR61_004919</name>
</gene>
<reference evidence="4 5" key="1">
    <citation type="submission" date="2020-08" db="EMBL/GenBank/DDBJ databases">
        <title>Genomic Encyclopedia of Type Strains, Phase IV (KMG-IV): sequencing the most valuable type-strain genomes for metagenomic binning, comparative biology and taxonomic classification.</title>
        <authorList>
            <person name="Goeker M."/>
        </authorList>
    </citation>
    <scope>NUCLEOTIDE SEQUENCE [LARGE SCALE GENOMIC DNA]</scope>
    <source>
        <strain evidence="4 5">DSM 44197</strain>
    </source>
</reference>
<name>A0A7W3LS21_ACTNM</name>
<evidence type="ECO:0000313" key="4">
    <source>
        <dbReference type="EMBL" id="MBA8953269.1"/>
    </source>
</evidence>
<accession>A0A7W3LS21</accession>
<comment type="caution">
    <text evidence="4">The sequence shown here is derived from an EMBL/GenBank/DDBJ whole genome shotgun (WGS) entry which is preliminary data.</text>
</comment>
<evidence type="ECO:0000259" key="3">
    <source>
        <dbReference type="PROSITE" id="PS51186"/>
    </source>
</evidence>
<dbReference type="PROSITE" id="PS51186">
    <property type="entry name" value="GNAT"/>
    <property type="match status" value="1"/>
</dbReference>
<dbReference type="InterPro" id="IPR050832">
    <property type="entry name" value="Bact_Acetyltransf"/>
</dbReference>
<keyword evidence="1 4" id="KW-0808">Transferase</keyword>
<dbReference type="AlphaFoldDB" id="A0A7W3LS21"/>
<dbReference type="GO" id="GO:0016747">
    <property type="term" value="F:acyltransferase activity, transferring groups other than amino-acyl groups"/>
    <property type="evidence" value="ECO:0007669"/>
    <property type="project" value="InterPro"/>
</dbReference>
<dbReference type="Gene3D" id="3.40.630.30">
    <property type="match status" value="1"/>
</dbReference>
<dbReference type="Pfam" id="PF00583">
    <property type="entry name" value="Acetyltransf_1"/>
    <property type="match status" value="1"/>
</dbReference>
<keyword evidence="5" id="KW-1185">Reference proteome</keyword>
<organism evidence="4 5">
    <name type="scientific">Actinomadura namibiensis</name>
    <dbReference type="NCBI Taxonomy" id="182080"/>
    <lineage>
        <taxon>Bacteria</taxon>
        <taxon>Bacillati</taxon>
        <taxon>Actinomycetota</taxon>
        <taxon>Actinomycetes</taxon>
        <taxon>Streptosporangiales</taxon>
        <taxon>Thermomonosporaceae</taxon>
        <taxon>Actinomadura</taxon>
    </lineage>
</organism>
<dbReference type="EMBL" id="JACJIA010000006">
    <property type="protein sequence ID" value="MBA8953269.1"/>
    <property type="molecule type" value="Genomic_DNA"/>
</dbReference>
<dbReference type="Proteomes" id="UP000572680">
    <property type="component" value="Unassembled WGS sequence"/>
</dbReference>
<proteinExistence type="predicted"/>
<dbReference type="CDD" id="cd04301">
    <property type="entry name" value="NAT_SF"/>
    <property type="match status" value="1"/>
</dbReference>
<sequence length="171" mass="18472">MSERTVWRTRPETGADTAAVHRVNVAAFDRPEEADLVDALRRDPAWIPGLSWVAEDERGEVIGYTLLTRCKVGDGDALALAPVAVLPEYQRRGVGDAVIRAALEAARDRGERLVVVLGHPAYYPRFGFVRASTMGIGVAFEVPDEALMAMRLDDGGPVPVGTVTYPAPFGV</sequence>